<organism evidence="1 2">
    <name type="scientific">Pseudooceanicola lipolyticus</name>
    <dbReference type="NCBI Taxonomy" id="2029104"/>
    <lineage>
        <taxon>Bacteria</taxon>
        <taxon>Pseudomonadati</taxon>
        <taxon>Pseudomonadota</taxon>
        <taxon>Alphaproteobacteria</taxon>
        <taxon>Rhodobacterales</taxon>
        <taxon>Paracoccaceae</taxon>
        <taxon>Pseudooceanicola</taxon>
    </lineage>
</organism>
<gene>
    <name evidence="1" type="ORF">CVM52_15975</name>
</gene>
<evidence type="ECO:0008006" key="3">
    <source>
        <dbReference type="Google" id="ProtNLM"/>
    </source>
</evidence>
<comment type="caution">
    <text evidence="1">The sequence shown here is derived from an EMBL/GenBank/DDBJ whole genome shotgun (WGS) entry which is preliminary data.</text>
</comment>
<dbReference type="OrthoDB" id="7850819at2"/>
<evidence type="ECO:0000313" key="2">
    <source>
        <dbReference type="Proteomes" id="UP000231553"/>
    </source>
</evidence>
<accession>A0A2M8IYS8</accession>
<name>A0A2M8IYS8_9RHOB</name>
<dbReference type="RefSeq" id="WP_100163479.1">
    <property type="nucleotide sequence ID" value="NZ_PGTB01000077.1"/>
</dbReference>
<keyword evidence="2" id="KW-1185">Reference proteome</keyword>
<dbReference type="EMBL" id="PGTB01000077">
    <property type="protein sequence ID" value="PJE35683.1"/>
    <property type="molecule type" value="Genomic_DNA"/>
</dbReference>
<protein>
    <recommendedName>
        <fullName evidence="3">Sulfotransferase family protein</fullName>
    </recommendedName>
</protein>
<proteinExistence type="predicted"/>
<dbReference type="AlphaFoldDB" id="A0A2M8IYS8"/>
<dbReference type="Proteomes" id="UP000231553">
    <property type="component" value="Unassembled WGS sequence"/>
</dbReference>
<evidence type="ECO:0000313" key="1">
    <source>
        <dbReference type="EMBL" id="PJE35683.1"/>
    </source>
</evidence>
<reference evidence="1 2" key="1">
    <citation type="journal article" date="2018" name="Int. J. Syst. Evol. Microbiol.">
        <title>Pseudooceanicola lipolyticus sp. nov., a marine alphaproteobacterium, reclassification of Oceanicola flagellatus as Pseudooceanicola flagellatus comb. nov. and emended description of the genus Pseudooceanicola.</title>
        <authorList>
            <person name="Huang M.-M."/>
            <person name="Guo L.-L."/>
            <person name="Wu Y.-H."/>
            <person name="Lai Q.-L."/>
            <person name="Shao Z.-Z."/>
            <person name="Wang C.-S."/>
            <person name="Wu M."/>
            <person name="Xu X.-W."/>
        </authorList>
    </citation>
    <scope>NUCLEOTIDE SEQUENCE [LARGE SCALE GENOMIC DNA]</scope>
    <source>
        <strain evidence="1 2">157</strain>
    </source>
</reference>
<sequence length="242" mass="26176">MIVADSIGFAGTHSIAGILGAVPGFDVVHGTQSFEQRGPIGTGSQTPDGFAESMVQAMRAGRRPIAVHTNFLPGAMKPACERRGIRYRLIARDPVKQIESCYAWALKKTLDASPNMLVTSLKTSLNTVQSMNLAPTLPNVTYAFAVQHICSFNLAALRQGAEVLRMEELLGDEQSFRTAFDVPVEAELEHFSGTPQHLASHRSRPELDIVAAPARAVIRERIRVGVPAPMVSLAEITEALGY</sequence>